<dbReference type="Gene3D" id="2.40.50.140">
    <property type="entry name" value="Nucleic acid-binding proteins"/>
    <property type="match status" value="1"/>
</dbReference>
<dbReference type="KEGG" id="kpin:30168708"/>
<dbReference type="SUPFAM" id="SSF55681">
    <property type="entry name" value="Class II aaRS and biotin synthetases"/>
    <property type="match status" value="1"/>
</dbReference>
<evidence type="ECO:0000256" key="3">
    <source>
        <dbReference type="ARBA" id="ARBA00022741"/>
    </source>
</evidence>
<name>A0A1B9IBM3_9TREE</name>
<proteinExistence type="inferred from homology"/>
<comment type="similarity">
    <text evidence="1">Belongs to the class-II aminoacyl-tRNA synthetase family. Type 1 subfamily.</text>
</comment>
<evidence type="ECO:0000313" key="10">
    <source>
        <dbReference type="Proteomes" id="UP000094020"/>
    </source>
</evidence>
<dbReference type="HAMAP" id="MF_00044">
    <property type="entry name" value="Asp_tRNA_synth_type1"/>
    <property type="match status" value="1"/>
</dbReference>
<keyword evidence="5" id="KW-0648">Protein biosynthesis</keyword>
<dbReference type="InterPro" id="IPR006195">
    <property type="entry name" value="aa-tRNA-synth_II"/>
</dbReference>
<dbReference type="Pfam" id="PF00152">
    <property type="entry name" value="tRNA-synt_2"/>
    <property type="match status" value="2"/>
</dbReference>
<dbReference type="Proteomes" id="UP000094020">
    <property type="component" value="Chromosome 1"/>
</dbReference>
<dbReference type="OrthoDB" id="439710at2759"/>
<dbReference type="PANTHER" id="PTHR22594">
    <property type="entry name" value="ASPARTYL/LYSYL-TRNA SYNTHETASE"/>
    <property type="match status" value="1"/>
</dbReference>
<reference evidence="8" key="3">
    <citation type="submission" date="2016-07" db="EMBL/GenBank/DDBJ databases">
        <title>Evolution of pathogenesis and genome organization in the Tremellales.</title>
        <authorList>
            <person name="Cuomo C."/>
            <person name="Litvintseva A."/>
            <person name="Heitman J."/>
            <person name="Chen Y."/>
            <person name="Sun S."/>
            <person name="Springer D."/>
            <person name="Dromer F."/>
            <person name="Young S."/>
            <person name="Zeng Q."/>
            <person name="Chapman S."/>
            <person name="Gujja S."/>
            <person name="Saif S."/>
            <person name="Birren B."/>
        </authorList>
    </citation>
    <scope>NUCLEOTIDE SEQUENCE</scope>
    <source>
        <strain evidence="8">CBS 10737</strain>
    </source>
</reference>
<dbReference type="GO" id="GO:0004815">
    <property type="term" value="F:aspartate-tRNA ligase activity"/>
    <property type="evidence" value="ECO:0007669"/>
    <property type="project" value="TreeGrafter"/>
</dbReference>
<dbReference type="GeneID" id="30168708"/>
<evidence type="ECO:0000313" key="8">
    <source>
        <dbReference type="EMBL" id="OCF53038.1"/>
    </source>
</evidence>
<keyword evidence="4" id="KW-0067">ATP-binding</keyword>
<dbReference type="GO" id="GO:0005739">
    <property type="term" value="C:mitochondrion"/>
    <property type="evidence" value="ECO:0007669"/>
    <property type="project" value="TreeGrafter"/>
</dbReference>
<keyword evidence="3" id="KW-0547">Nucleotide-binding</keyword>
<dbReference type="InterPro" id="IPR047089">
    <property type="entry name" value="Asp-tRNA-ligase_1_N"/>
</dbReference>
<evidence type="ECO:0000256" key="1">
    <source>
        <dbReference type="ARBA" id="ARBA00006303"/>
    </source>
</evidence>
<dbReference type="Pfam" id="PF01336">
    <property type="entry name" value="tRNA_anti-codon"/>
    <property type="match status" value="1"/>
</dbReference>
<dbReference type="RefSeq" id="XP_019014257.1">
    <property type="nucleotide sequence ID" value="XM_019152119.1"/>
</dbReference>
<accession>A0A1B9IBM3</accession>
<reference evidence="9" key="2">
    <citation type="submission" date="2013-07" db="EMBL/GenBank/DDBJ databases">
        <authorList>
            <consortium name="The Broad Institute Genome Sequencing Platform"/>
            <person name="Cuomo C."/>
            <person name="Litvintseva A."/>
            <person name="Chen Y."/>
            <person name="Heitman J."/>
            <person name="Sun S."/>
            <person name="Springer D."/>
            <person name="Dromer F."/>
            <person name="Young S.K."/>
            <person name="Zeng Q."/>
            <person name="Gargeya S."/>
            <person name="Fitzgerald M."/>
            <person name="Abouelleil A."/>
            <person name="Alvarado L."/>
            <person name="Berlin A.M."/>
            <person name="Chapman S.B."/>
            <person name="Dewar J."/>
            <person name="Goldberg J."/>
            <person name="Griggs A."/>
            <person name="Gujja S."/>
            <person name="Hansen M."/>
            <person name="Howarth C."/>
            <person name="Imamovic A."/>
            <person name="Larimer J."/>
            <person name="McCowan C."/>
            <person name="Murphy C."/>
            <person name="Pearson M."/>
            <person name="Priest M."/>
            <person name="Roberts A."/>
            <person name="Saif S."/>
            <person name="Shea T."/>
            <person name="Sykes S."/>
            <person name="Wortman J."/>
            <person name="Nusbaum C."/>
            <person name="Birren B."/>
        </authorList>
    </citation>
    <scope>NUCLEOTIDE SEQUENCE</scope>
    <source>
        <strain evidence="9">CBS 10737</strain>
    </source>
</reference>
<dbReference type="Gene3D" id="3.30.1360.30">
    <property type="entry name" value="GAD-like domain"/>
    <property type="match status" value="1"/>
</dbReference>
<dbReference type="InterPro" id="IPR012340">
    <property type="entry name" value="NA-bd_OB-fold"/>
</dbReference>
<evidence type="ECO:0000256" key="4">
    <source>
        <dbReference type="ARBA" id="ARBA00022840"/>
    </source>
</evidence>
<dbReference type="InterPro" id="IPR002312">
    <property type="entry name" value="Asp/Asn-tRNA-synth_IIb"/>
</dbReference>
<dbReference type="EMBL" id="CP144519">
    <property type="protein sequence ID" value="WWC67080.1"/>
    <property type="molecule type" value="Genomic_DNA"/>
</dbReference>
<dbReference type="GO" id="GO:0005524">
    <property type="term" value="F:ATP binding"/>
    <property type="evidence" value="ECO:0007669"/>
    <property type="project" value="UniProtKB-KW"/>
</dbReference>
<dbReference type="GO" id="GO:0006422">
    <property type="term" value="P:aspartyl-tRNA aminoacylation"/>
    <property type="evidence" value="ECO:0007669"/>
    <property type="project" value="TreeGrafter"/>
</dbReference>
<dbReference type="AlphaFoldDB" id="A0A1B9IBM3"/>
<evidence type="ECO:0000313" key="9">
    <source>
        <dbReference type="EMBL" id="WWC67080.1"/>
    </source>
</evidence>
<dbReference type="CDD" id="cd04317">
    <property type="entry name" value="EcAspRS_like_N"/>
    <property type="match status" value="1"/>
</dbReference>
<dbReference type="PRINTS" id="PR01042">
    <property type="entry name" value="TRNASYNTHASP"/>
</dbReference>
<dbReference type="InterPro" id="IPR004365">
    <property type="entry name" value="NA-bd_OB_tRNA"/>
</dbReference>
<reference evidence="9" key="4">
    <citation type="submission" date="2024-02" db="EMBL/GenBank/DDBJ databases">
        <title>Comparative genomics of Cryptococcus and Kwoniella reveals pathogenesis evolution and contrasting modes of karyotype evolution via chromosome fusion or intercentromeric recombination.</title>
        <authorList>
            <person name="Coelho M.A."/>
            <person name="David-Palma M."/>
            <person name="Shea T."/>
            <person name="Bowers K."/>
            <person name="McGinley-Smith S."/>
            <person name="Mohammad A.W."/>
            <person name="Gnirke A."/>
            <person name="Yurkov A.M."/>
            <person name="Nowrousian M."/>
            <person name="Sun S."/>
            <person name="Cuomo C.A."/>
            <person name="Heitman J."/>
        </authorList>
    </citation>
    <scope>NUCLEOTIDE SEQUENCE</scope>
    <source>
        <strain evidence="9">CBS 10737</strain>
    </source>
</reference>
<dbReference type="Gene3D" id="3.30.930.10">
    <property type="entry name" value="Bira Bifunctional Protein, Domain 2"/>
    <property type="match status" value="1"/>
</dbReference>
<dbReference type="NCBIfam" id="TIGR00459">
    <property type="entry name" value="aspS_bact"/>
    <property type="match status" value="1"/>
</dbReference>
<feature type="domain" description="Aminoacyl-transfer RNA synthetases class-II family profile" evidence="7">
    <location>
        <begin position="202"/>
        <end position="649"/>
    </location>
</feature>
<keyword evidence="6" id="KW-0030">Aminoacyl-tRNA synthetase</keyword>
<reference evidence="8" key="1">
    <citation type="submission" date="2013-07" db="EMBL/GenBank/DDBJ databases">
        <title>The Genome Sequence of Cryptococcus pinus CBS10737.</title>
        <authorList>
            <consortium name="The Broad Institute Genome Sequencing Platform"/>
            <person name="Cuomo C."/>
            <person name="Litvintseva A."/>
            <person name="Chen Y."/>
            <person name="Heitman J."/>
            <person name="Sun S."/>
            <person name="Springer D."/>
            <person name="Dromer F."/>
            <person name="Young S.K."/>
            <person name="Zeng Q."/>
            <person name="Gargeya S."/>
            <person name="Fitzgerald M."/>
            <person name="Abouelleil A."/>
            <person name="Alvarado L."/>
            <person name="Berlin A.M."/>
            <person name="Chapman S.B."/>
            <person name="Dewar J."/>
            <person name="Goldberg J."/>
            <person name="Griggs A."/>
            <person name="Gujja S."/>
            <person name="Hansen M."/>
            <person name="Howarth C."/>
            <person name="Imamovic A."/>
            <person name="Larimer J."/>
            <person name="McCowan C."/>
            <person name="Murphy C."/>
            <person name="Pearson M."/>
            <person name="Priest M."/>
            <person name="Roberts A."/>
            <person name="Saif S."/>
            <person name="Shea T."/>
            <person name="Sykes S."/>
            <person name="Wortman J."/>
            <person name="Nusbaum C."/>
            <person name="Birren B."/>
        </authorList>
    </citation>
    <scope>NUCLEOTIDE SEQUENCE [LARGE SCALE GENOMIC DNA]</scope>
    <source>
        <strain evidence="8">CBS 10737</strain>
    </source>
</reference>
<evidence type="ECO:0000259" key="7">
    <source>
        <dbReference type="PROSITE" id="PS50862"/>
    </source>
</evidence>
<evidence type="ECO:0000256" key="2">
    <source>
        <dbReference type="ARBA" id="ARBA00022598"/>
    </source>
</evidence>
<dbReference type="GO" id="GO:0003676">
    <property type="term" value="F:nucleic acid binding"/>
    <property type="evidence" value="ECO:0007669"/>
    <property type="project" value="InterPro"/>
</dbReference>
<dbReference type="InterPro" id="IPR004364">
    <property type="entry name" value="Aa-tRNA-synt_II"/>
</dbReference>
<keyword evidence="2 8" id="KW-0436">Ligase</keyword>
<organism evidence="8">
    <name type="scientific">Kwoniella pini CBS 10737</name>
    <dbReference type="NCBI Taxonomy" id="1296096"/>
    <lineage>
        <taxon>Eukaryota</taxon>
        <taxon>Fungi</taxon>
        <taxon>Dikarya</taxon>
        <taxon>Basidiomycota</taxon>
        <taxon>Agaricomycotina</taxon>
        <taxon>Tremellomycetes</taxon>
        <taxon>Tremellales</taxon>
        <taxon>Cryptococcaceae</taxon>
        <taxon>Kwoniella</taxon>
    </lineage>
</organism>
<dbReference type="InterPro" id="IPR004115">
    <property type="entry name" value="GAD-like_sf"/>
</dbReference>
<dbReference type="InterPro" id="IPR004524">
    <property type="entry name" value="Asp-tRNA-ligase_1"/>
</dbReference>
<keyword evidence="10" id="KW-1185">Reference proteome</keyword>
<gene>
    <name evidence="8" type="ORF">I206_00339</name>
    <name evidence="9" type="ORF">I206_100987</name>
</gene>
<evidence type="ECO:0000256" key="5">
    <source>
        <dbReference type="ARBA" id="ARBA00022917"/>
    </source>
</evidence>
<evidence type="ECO:0000256" key="6">
    <source>
        <dbReference type="ARBA" id="ARBA00023146"/>
    </source>
</evidence>
<dbReference type="EMBL" id="KI894007">
    <property type="protein sequence ID" value="OCF53038.1"/>
    <property type="molecule type" value="Genomic_DNA"/>
</dbReference>
<protein>
    <submittedName>
        <fullName evidence="8">Aspartate-tRNA ligase</fullName>
    </submittedName>
</protein>
<dbReference type="NCBIfam" id="NF001750">
    <property type="entry name" value="PRK00476.1"/>
    <property type="match status" value="1"/>
</dbReference>
<sequence length="692" mass="77515">MSMLRSRAFRSIRVCSRCSISSRLAPVTSSKLITRTNSTIAPREIKPFVPKNGPRAHHGPRAKITHEIRDLSSALEGQKVVVAGWLFSQRRASENLHFFTLRSSSTSVQLVSRLKETSHDVMGWPLESVVLVEGVVKSRKAKAKIETKPVDEIEIDLSNVTLLNPADAQLPFYPNRPEIANEDLRNQHRYLDLRRAELAENLKTRSKVAHIVRNYLHDNGFLEVETPILLNSSPEGAREFLVPTRSASADGSPTFYALPQSPQQPKQLLIASGAIPKYYQIAKCFRDEDGRKDRQPEFTQIDLEMAFVDGSAPQAGKDGMRSTWNIGGSQIRQIIEGLVKKIWKDIKGIDLEGWFRVMPYDVAMDVYGSDKPDTRFEMYTLPIGYYPTLSDTSLDKILLDQSPSTVEFMIVPAHQAEGLDIPSLARSSQSIDYVKITDKNIYTWQNESVLTAPIGLEQDKALPAGVKPGDVIWVSRRKKIAEGGWTHLGRLRAQISEVLISKGLINLPSNPHFLWITQFPLFTLADEDKAQLSKGRYSSTHHPFTAPMFEDLEDLKKGKIDGVRGQHYDLVLNGQEIGGGSVRIHDAELQEWVMKEVLQLDDQEIGRFDHLLKALRFGAPPHGGIALGFDRLISILTESKSIKEVIAFPKSGTSGFDPVFKSPSLSSNEILKEYGLISLNSNFNQKEKIEKS</sequence>
<dbReference type="STRING" id="1296096.A0A1B9IBM3"/>
<dbReference type="InterPro" id="IPR045864">
    <property type="entry name" value="aa-tRNA-synth_II/BPL/LPL"/>
</dbReference>
<dbReference type="SUPFAM" id="SSF50249">
    <property type="entry name" value="Nucleic acid-binding proteins"/>
    <property type="match status" value="1"/>
</dbReference>
<dbReference type="PROSITE" id="PS50862">
    <property type="entry name" value="AA_TRNA_LIGASE_II"/>
    <property type="match status" value="1"/>
</dbReference>
<dbReference type="PANTHER" id="PTHR22594:SF5">
    <property type="entry name" value="ASPARTATE--TRNA LIGASE, MITOCHONDRIAL"/>
    <property type="match status" value="1"/>
</dbReference>